<dbReference type="InterPro" id="IPR050270">
    <property type="entry name" value="DegV_domain_contain"/>
</dbReference>
<dbReference type="Proteomes" id="UP001314903">
    <property type="component" value="Unassembled WGS sequence"/>
</dbReference>
<reference evidence="2 3" key="1">
    <citation type="submission" date="2021-03" db="EMBL/GenBank/DDBJ databases">
        <title>Genomic Encyclopedia of Type Strains, Phase IV (KMG-IV): sequencing the most valuable type-strain genomes for metagenomic binning, comparative biology and taxonomic classification.</title>
        <authorList>
            <person name="Goeker M."/>
        </authorList>
    </citation>
    <scope>NUCLEOTIDE SEQUENCE [LARGE SCALE GENOMIC DNA]</scope>
    <source>
        <strain evidence="2 3">DSM 27512</strain>
    </source>
</reference>
<sequence>MGIKIVTDSTCDISMELKKELDIEIVPLTVIFGEKEYADGIDISKKEFYELMRSSDSLPKTSQVTPLAFENVFKKILDEGNDVLGIFISSELSGTYQSATIAKSTLGDDKIHLIDSETTTFGLASLVYEAIRLRDNGNDIDSTIIALEELKKKVVVYAAIENLTYLKKGGRLSSVGATIGTMLNLKPIVEIKHGKINAIHKSRGYSKALDWIIKKALDMNIDTSKPVYFGHSDAFEKAENFSKSAHETIDIKESKIIDLGITVGTHGGPGCVGLGFFTK</sequence>
<organism evidence="2 3">
    <name type="scientific">Acetoanaerobium pronyense</name>
    <dbReference type="NCBI Taxonomy" id="1482736"/>
    <lineage>
        <taxon>Bacteria</taxon>
        <taxon>Bacillati</taxon>
        <taxon>Bacillota</taxon>
        <taxon>Clostridia</taxon>
        <taxon>Peptostreptococcales</taxon>
        <taxon>Filifactoraceae</taxon>
        <taxon>Acetoanaerobium</taxon>
    </lineage>
</organism>
<gene>
    <name evidence="2" type="ORF">J2Z35_000587</name>
</gene>
<dbReference type="PROSITE" id="PS51482">
    <property type="entry name" value="DEGV"/>
    <property type="match status" value="1"/>
</dbReference>
<dbReference type="Gene3D" id="3.40.50.10170">
    <property type="match status" value="1"/>
</dbReference>
<dbReference type="SUPFAM" id="SSF82549">
    <property type="entry name" value="DAK1/DegV-like"/>
    <property type="match status" value="1"/>
</dbReference>
<dbReference type="Gene3D" id="3.30.1180.10">
    <property type="match status" value="1"/>
</dbReference>
<dbReference type="NCBIfam" id="TIGR00762">
    <property type="entry name" value="DegV"/>
    <property type="match status" value="1"/>
</dbReference>
<evidence type="ECO:0000256" key="1">
    <source>
        <dbReference type="ARBA" id="ARBA00023121"/>
    </source>
</evidence>
<keyword evidence="1" id="KW-0446">Lipid-binding</keyword>
<accession>A0ABS4KHQ7</accession>
<comment type="caution">
    <text evidence="2">The sequence shown here is derived from an EMBL/GenBank/DDBJ whole genome shotgun (WGS) entry which is preliminary data.</text>
</comment>
<dbReference type="EMBL" id="JAGGLI010000004">
    <property type="protein sequence ID" value="MBP2026796.1"/>
    <property type="molecule type" value="Genomic_DNA"/>
</dbReference>
<dbReference type="PANTHER" id="PTHR33434:SF2">
    <property type="entry name" value="FATTY ACID-BINDING PROTEIN TM_1468"/>
    <property type="match status" value="1"/>
</dbReference>
<evidence type="ECO:0000313" key="2">
    <source>
        <dbReference type="EMBL" id="MBP2026796.1"/>
    </source>
</evidence>
<dbReference type="InterPro" id="IPR043168">
    <property type="entry name" value="DegV_C"/>
</dbReference>
<evidence type="ECO:0000313" key="3">
    <source>
        <dbReference type="Proteomes" id="UP001314903"/>
    </source>
</evidence>
<proteinExistence type="predicted"/>
<keyword evidence="3" id="KW-1185">Reference proteome</keyword>
<dbReference type="PANTHER" id="PTHR33434">
    <property type="entry name" value="DEGV DOMAIN-CONTAINING PROTEIN DR_1986-RELATED"/>
    <property type="match status" value="1"/>
</dbReference>
<protein>
    <submittedName>
        <fullName evidence="2">DegV family protein with EDD domain</fullName>
    </submittedName>
</protein>
<dbReference type="RefSeq" id="WP_209659170.1">
    <property type="nucleotide sequence ID" value="NZ_JAGGLI010000004.1"/>
</dbReference>
<dbReference type="Pfam" id="PF02645">
    <property type="entry name" value="DegV"/>
    <property type="match status" value="1"/>
</dbReference>
<name>A0ABS4KHQ7_9FIRM</name>
<dbReference type="InterPro" id="IPR003797">
    <property type="entry name" value="DegV"/>
</dbReference>